<dbReference type="PANTHER" id="PTHR13070:SF0">
    <property type="entry name" value="TRNA-SPLICING ENDONUCLEASE SUBUNIT SEN34"/>
    <property type="match status" value="1"/>
</dbReference>
<feature type="region of interest" description="Disordered" evidence="7">
    <location>
        <begin position="159"/>
        <end position="209"/>
    </location>
</feature>
<evidence type="ECO:0000256" key="4">
    <source>
        <dbReference type="ARBA" id="ARBA00059865"/>
    </source>
</evidence>
<feature type="active site" evidence="6">
    <location>
        <position position="245"/>
    </location>
</feature>
<comment type="similarity">
    <text evidence="1 5">Belongs to the tRNA-intron endonuclease family.</text>
</comment>
<evidence type="ECO:0000259" key="9">
    <source>
        <dbReference type="Pfam" id="PF26577"/>
    </source>
</evidence>
<dbReference type="InterPro" id="IPR016690">
    <property type="entry name" value="TSEN34"/>
</dbReference>
<reference evidence="10 11" key="1">
    <citation type="journal article" date="2014" name="BMC Genomics">
        <title>Genome sequencing of four Aureobasidium pullulans varieties: biotechnological potential, stress tolerance, and description of new species.</title>
        <authorList>
            <person name="Gostin Ar C."/>
            <person name="Ohm R.A."/>
            <person name="Kogej T."/>
            <person name="Sonjak S."/>
            <person name="Turk M."/>
            <person name="Zajc J."/>
            <person name="Zalar P."/>
            <person name="Grube M."/>
            <person name="Sun H."/>
            <person name="Han J."/>
            <person name="Sharma A."/>
            <person name="Chiniquy J."/>
            <person name="Ngan C.Y."/>
            <person name="Lipzen A."/>
            <person name="Barry K."/>
            <person name="Grigoriev I.V."/>
            <person name="Gunde-Cimerman N."/>
        </authorList>
    </citation>
    <scope>NUCLEOTIDE SEQUENCE [LARGE SCALE GENOMIC DNA]</scope>
    <source>
        <strain evidence="10 11">CBS 147.97</strain>
    </source>
</reference>
<dbReference type="GeneID" id="25408461"/>
<dbReference type="CDD" id="cd22363">
    <property type="entry name" value="tRNA-intron_lyase_C"/>
    <property type="match status" value="1"/>
</dbReference>
<evidence type="ECO:0000256" key="3">
    <source>
        <dbReference type="ARBA" id="ARBA00023239"/>
    </source>
</evidence>
<dbReference type="FunFam" id="3.40.1350.10:FF:000008">
    <property type="entry name" value="tRNA-splicing endonuclease subunit Sen34"/>
    <property type="match status" value="1"/>
</dbReference>
<keyword evidence="10" id="KW-0255">Endonuclease</keyword>
<sequence>MASPSVAEPFPIFLVGGRYTLYDINTVSHARRVHNISGVLIGGLPQAPQQNVFCGIPLELMPEEARLLVEKGVAYIIDDAAAHRQAFIAGGLSKEEKEKFLRGLKKQGSDATRMQTKSADDRKIAALKKVAAKNAALAAKLEKERSEAAAAAGDKVVEDDQESLFGSPAPSAPSIAPSEASVASSSASTMKITPTTSSPPLTSSAPSSTLPLPSVPVSYPLFKHLHSKGYFMAPGIRFGCRYTAYPGDPLRFHSHFLCDGMDWDQEFDLLTLVGGGRLGTGVKKGFLIGGTEDKEHVDGEEDVRAFCVEWAGM</sequence>
<dbReference type="PANTHER" id="PTHR13070">
    <property type="entry name" value="TRNA-SPLICING ENDONUCLEASE SUBUNIT SEN34-RELATED"/>
    <property type="match status" value="1"/>
</dbReference>
<dbReference type="Proteomes" id="UP000027730">
    <property type="component" value="Unassembled WGS sequence"/>
</dbReference>
<evidence type="ECO:0000259" key="8">
    <source>
        <dbReference type="Pfam" id="PF01974"/>
    </source>
</evidence>
<keyword evidence="3 5" id="KW-0456">Lyase</keyword>
<dbReference type="EMBL" id="KL584702">
    <property type="protein sequence ID" value="KEQ78009.1"/>
    <property type="molecule type" value="Genomic_DNA"/>
</dbReference>
<dbReference type="GO" id="GO:0000379">
    <property type="term" value="P:tRNA-type intron splice site recognition and cleavage"/>
    <property type="evidence" value="ECO:0007669"/>
    <property type="project" value="UniProtKB-UniRule"/>
</dbReference>
<dbReference type="Gene3D" id="3.40.1350.10">
    <property type="match status" value="1"/>
</dbReference>
<evidence type="ECO:0000256" key="2">
    <source>
        <dbReference type="ARBA" id="ARBA00022694"/>
    </source>
</evidence>
<evidence type="ECO:0000313" key="11">
    <source>
        <dbReference type="Proteomes" id="UP000027730"/>
    </source>
</evidence>
<evidence type="ECO:0000256" key="7">
    <source>
        <dbReference type="SAM" id="MobiDB-lite"/>
    </source>
</evidence>
<evidence type="ECO:0000256" key="1">
    <source>
        <dbReference type="ARBA" id="ARBA00008078"/>
    </source>
</evidence>
<feature type="domain" description="tRNA intron endonuclease catalytic" evidence="8">
    <location>
        <begin position="218"/>
        <end position="296"/>
    </location>
</feature>
<name>A0A074X2K9_9PEZI</name>
<dbReference type="PIRSF" id="PIRSF017250">
    <property type="entry name" value="tRNA_splic_SEN34"/>
    <property type="match status" value="1"/>
</dbReference>
<keyword evidence="10" id="KW-0540">Nuclease</keyword>
<evidence type="ECO:0000256" key="6">
    <source>
        <dbReference type="PIRSR" id="PIRSR017250-50"/>
    </source>
</evidence>
<dbReference type="NCBIfam" id="TIGR00324">
    <property type="entry name" value="endA"/>
    <property type="match status" value="1"/>
</dbReference>
<keyword evidence="11" id="KW-1185">Reference proteome</keyword>
<feature type="active site" evidence="6">
    <location>
        <position position="284"/>
    </location>
</feature>
<evidence type="ECO:0000313" key="10">
    <source>
        <dbReference type="EMBL" id="KEQ78009.1"/>
    </source>
</evidence>
<accession>A0A074X2K9</accession>
<feature type="domain" description="TSEN34 N-terminal" evidence="9">
    <location>
        <begin position="11"/>
        <end position="79"/>
    </location>
</feature>
<dbReference type="SUPFAM" id="SSF53032">
    <property type="entry name" value="tRNA-intron endonuclease catalytic domain-like"/>
    <property type="match status" value="1"/>
</dbReference>
<dbReference type="InterPro" id="IPR059049">
    <property type="entry name" value="TSEN34_N"/>
</dbReference>
<dbReference type="InterPro" id="IPR011856">
    <property type="entry name" value="tRNA_endonuc-like_dom_sf"/>
</dbReference>
<keyword evidence="2 5" id="KW-0819">tRNA processing</keyword>
<dbReference type="STRING" id="1043004.A0A074X2K9"/>
<dbReference type="GO" id="GO:0000214">
    <property type="term" value="C:tRNA-intron endonuclease complex"/>
    <property type="evidence" value="ECO:0007669"/>
    <property type="project" value="UniProtKB-UniRule"/>
</dbReference>
<evidence type="ECO:0000256" key="5">
    <source>
        <dbReference type="PIRNR" id="PIRNR017250"/>
    </source>
</evidence>
<gene>
    <name evidence="10" type="ORF">M436DRAFT_35520</name>
</gene>
<feature type="compositionally biased region" description="Low complexity" evidence="7">
    <location>
        <begin position="167"/>
        <end position="209"/>
    </location>
</feature>
<dbReference type="OrthoDB" id="48041at2759"/>
<proteinExistence type="inferred from homology"/>
<dbReference type="InterPro" id="IPR036167">
    <property type="entry name" value="tRNA_intron_Endo_cat-like_sf"/>
</dbReference>
<comment type="function">
    <text evidence="4">Constitutes one of the two catalytic subunit of the tRNA-splicing endonuclease complex, a complex responsible for identification and cleavage of the splice sites in pre-tRNA. It cleaves pre-tRNA at the 5'- and 3'-splice sites to release the intron. The products are an intron and two tRNA half-molecules bearing 2',3'-cyclic phosphate and 5'-OH termini. There are no conserved sequences at the splice sites, but the intron is invariably located at the same site in the gene, placing the splice sites an invariant distance from the constant structural features of the tRNA body. It probably carries the active site for 3'-splice site cleavage.</text>
</comment>
<dbReference type="HOGENOM" id="CLU_049366_0_0_1"/>
<dbReference type="InterPro" id="IPR006677">
    <property type="entry name" value="tRNA_intron_Endonuc_cat-like"/>
</dbReference>
<dbReference type="GO" id="GO:0003676">
    <property type="term" value="F:nucleic acid binding"/>
    <property type="evidence" value="ECO:0007669"/>
    <property type="project" value="InterPro"/>
</dbReference>
<dbReference type="GO" id="GO:0000213">
    <property type="term" value="F:tRNA-intron lyase activity"/>
    <property type="evidence" value="ECO:0007669"/>
    <property type="project" value="UniProtKB-UniRule"/>
</dbReference>
<dbReference type="InterPro" id="IPR006676">
    <property type="entry name" value="tRNA_splic"/>
</dbReference>
<protein>
    <recommendedName>
        <fullName evidence="5">tRNA-splicing endonuclease subunit Sen34</fullName>
        <ecNumber evidence="5">4.6.1.16</ecNumber>
    </recommendedName>
</protein>
<dbReference type="Pfam" id="PF01974">
    <property type="entry name" value="tRNA_int_endo"/>
    <property type="match status" value="1"/>
</dbReference>
<keyword evidence="10" id="KW-0378">Hydrolase</keyword>
<organism evidence="10 11">
    <name type="scientific">Aureobasidium namibiae CBS 147.97</name>
    <dbReference type="NCBI Taxonomy" id="1043004"/>
    <lineage>
        <taxon>Eukaryota</taxon>
        <taxon>Fungi</taxon>
        <taxon>Dikarya</taxon>
        <taxon>Ascomycota</taxon>
        <taxon>Pezizomycotina</taxon>
        <taxon>Dothideomycetes</taxon>
        <taxon>Dothideomycetidae</taxon>
        <taxon>Dothideales</taxon>
        <taxon>Saccotheciaceae</taxon>
        <taxon>Aureobasidium</taxon>
    </lineage>
</organism>
<dbReference type="AlphaFoldDB" id="A0A074X2K9"/>
<dbReference type="Pfam" id="PF26577">
    <property type="entry name" value="TSEN34_N"/>
    <property type="match status" value="1"/>
</dbReference>
<dbReference type="RefSeq" id="XP_013431684.1">
    <property type="nucleotide sequence ID" value="XM_013576230.1"/>
</dbReference>
<dbReference type="EC" id="4.6.1.16" evidence="5"/>
<feature type="active site" evidence="6">
    <location>
        <position position="253"/>
    </location>
</feature>